<evidence type="ECO:0000259" key="3">
    <source>
        <dbReference type="Pfam" id="PF13439"/>
    </source>
</evidence>
<keyword evidence="1" id="KW-0808">Transferase</keyword>
<evidence type="ECO:0000259" key="2">
    <source>
        <dbReference type="Pfam" id="PF00534"/>
    </source>
</evidence>
<dbReference type="Pfam" id="PF13439">
    <property type="entry name" value="Glyco_transf_4"/>
    <property type="match status" value="1"/>
</dbReference>
<dbReference type="SUPFAM" id="SSF53756">
    <property type="entry name" value="UDP-Glycosyltransferase/glycogen phosphorylase"/>
    <property type="match status" value="1"/>
</dbReference>
<dbReference type="PANTHER" id="PTHR46401">
    <property type="entry name" value="GLYCOSYLTRANSFERASE WBBK-RELATED"/>
    <property type="match status" value="1"/>
</dbReference>
<sequence length="364" mass="41333">MRVGLLIYGNLDTLSGGYLYDRKLVRYLQDHGDDVEIISLPWRNYAAHLGDNLSATLLRRLAGSRFDVLIQDELNHPSLFLLNRRLRDRISCPIISIVHHLRSSEKRRDWQNCLYRLPERAYLQSVDGFIFNSQTTRNVVEETIGKSRPHVVAYPAGNRLEPQIDQAEISARAREKDPLKIVFLGSVIPRKNLHTLLDALSQLTPGSYQLSVIGGLDVDRDYVQRIRRQVADLGLERRVTFFGAMHDKNLRAALQENHILLMPSSYEGFGIAYLEGMGFALPAIASKEGAAHEIITHNVDGFLIEAENASSLAGHLRELTSNREKLIQMSLAARKRYLAHPTWDQSMANIREFLWKITQTLSAT</sequence>
<organism evidence="4 5">
    <name type="scientific">Candidatus Desulfolinea nitratireducens</name>
    <dbReference type="NCBI Taxonomy" id="2841698"/>
    <lineage>
        <taxon>Bacteria</taxon>
        <taxon>Bacillati</taxon>
        <taxon>Chloroflexota</taxon>
        <taxon>Anaerolineae</taxon>
        <taxon>Anaerolineales</taxon>
        <taxon>Anaerolineales incertae sedis</taxon>
        <taxon>Candidatus Desulfolinea</taxon>
    </lineage>
</organism>
<dbReference type="GO" id="GO:0016757">
    <property type="term" value="F:glycosyltransferase activity"/>
    <property type="evidence" value="ECO:0007669"/>
    <property type="project" value="InterPro"/>
</dbReference>
<name>A0A8J6NK56_9CHLR</name>
<proteinExistence type="predicted"/>
<dbReference type="Proteomes" id="UP000614469">
    <property type="component" value="Unassembled WGS sequence"/>
</dbReference>
<evidence type="ECO:0000256" key="1">
    <source>
        <dbReference type="ARBA" id="ARBA00022679"/>
    </source>
</evidence>
<dbReference type="InterPro" id="IPR001296">
    <property type="entry name" value="Glyco_trans_1"/>
</dbReference>
<evidence type="ECO:0000313" key="5">
    <source>
        <dbReference type="Proteomes" id="UP000614469"/>
    </source>
</evidence>
<dbReference type="PANTHER" id="PTHR46401:SF2">
    <property type="entry name" value="GLYCOSYLTRANSFERASE WBBK-RELATED"/>
    <property type="match status" value="1"/>
</dbReference>
<dbReference type="Pfam" id="PF00534">
    <property type="entry name" value="Glycos_transf_1"/>
    <property type="match status" value="1"/>
</dbReference>
<reference evidence="4 5" key="1">
    <citation type="submission" date="2020-08" db="EMBL/GenBank/DDBJ databases">
        <title>Bridging the membrane lipid divide: bacteria of the FCB group superphylum have the potential to synthesize archaeal ether lipids.</title>
        <authorList>
            <person name="Villanueva L."/>
            <person name="Von Meijenfeldt F.A.B."/>
            <person name="Westbye A.B."/>
            <person name="Yadav S."/>
            <person name="Hopmans E.C."/>
            <person name="Dutilh B.E."/>
            <person name="Sinninghe Damste J.S."/>
        </authorList>
    </citation>
    <scope>NUCLEOTIDE SEQUENCE [LARGE SCALE GENOMIC DNA]</scope>
    <source>
        <strain evidence="4">NIOZ-UU36</strain>
    </source>
</reference>
<accession>A0A8J6NK56</accession>
<dbReference type="InterPro" id="IPR028098">
    <property type="entry name" value="Glyco_trans_4-like_N"/>
</dbReference>
<dbReference type="Gene3D" id="3.40.50.2000">
    <property type="entry name" value="Glycogen Phosphorylase B"/>
    <property type="match status" value="2"/>
</dbReference>
<evidence type="ECO:0000313" key="4">
    <source>
        <dbReference type="EMBL" id="MBC8335342.1"/>
    </source>
</evidence>
<comment type="caution">
    <text evidence="4">The sequence shown here is derived from an EMBL/GenBank/DDBJ whole genome shotgun (WGS) entry which is preliminary data.</text>
</comment>
<dbReference type="GO" id="GO:0009103">
    <property type="term" value="P:lipopolysaccharide biosynthetic process"/>
    <property type="evidence" value="ECO:0007669"/>
    <property type="project" value="TreeGrafter"/>
</dbReference>
<feature type="domain" description="Glycosyltransferase subfamily 4-like N-terminal" evidence="3">
    <location>
        <begin position="36"/>
        <end position="152"/>
    </location>
</feature>
<protein>
    <submittedName>
        <fullName evidence="4">Glycosyltransferase family 4 protein</fullName>
    </submittedName>
</protein>
<dbReference type="AlphaFoldDB" id="A0A8J6NK56"/>
<dbReference type="CDD" id="cd03801">
    <property type="entry name" value="GT4_PimA-like"/>
    <property type="match status" value="1"/>
</dbReference>
<gene>
    <name evidence="4" type="ORF">H8E29_08770</name>
</gene>
<feature type="domain" description="Glycosyl transferase family 1" evidence="2">
    <location>
        <begin position="172"/>
        <end position="336"/>
    </location>
</feature>
<dbReference type="EMBL" id="JACNJN010000104">
    <property type="protein sequence ID" value="MBC8335342.1"/>
    <property type="molecule type" value="Genomic_DNA"/>
</dbReference>